<feature type="transmembrane region" description="Helical" evidence="1">
    <location>
        <begin position="81"/>
        <end position="101"/>
    </location>
</feature>
<dbReference type="GO" id="GO:0004016">
    <property type="term" value="F:adenylate cyclase activity"/>
    <property type="evidence" value="ECO:0007669"/>
    <property type="project" value="TreeGrafter"/>
</dbReference>
<keyword evidence="1" id="KW-0472">Membrane</keyword>
<reference evidence="3" key="1">
    <citation type="journal article" date="2013" name="Environ. Microbiol.">
        <title>Microbiota from the distal guts of lean and obese adolescents exhibit partial functional redundancy besides clear differences in community structure.</title>
        <authorList>
            <person name="Ferrer M."/>
            <person name="Ruiz A."/>
            <person name="Lanza F."/>
            <person name="Haange S.B."/>
            <person name="Oberbach A."/>
            <person name="Till H."/>
            <person name="Bargiela R."/>
            <person name="Campoy C."/>
            <person name="Segura M.T."/>
            <person name="Richter M."/>
            <person name="von Bergen M."/>
            <person name="Seifert J."/>
            <person name="Suarez A."/>
        </authorList>
    </citation>
    <scope>NUCLEOTIDE SEQUENCE</scope>
</reference>
<evidence type="ECO:0000313" key="3">
    <source>
        <dbReference type="EMBL" id="EKC57363.1"/>
    </source>
</evidence>
<feature type="transmembrane region" description="Helical" evidence="1">
    <location>
        <begin position="27"/>
        <end position="46"/>
    </location>
</feature>
<dbReference type="PANTHER" id="PTHR34185">
    <property type="entry name" value="DIADENYLATE CYCLASE"/>
    <property type="match status" value="1"/>
</dbReference>
<protein>
    <recommendedName>
        <fullName evidence="2">Diadenylate cyclase CdaA N-terminal domain-containing protein</fullName>
    </recommendedName>
</protein>
<keyword evidence="1" id="KW-0812">Transmembrane</keyword>
<dbReference type="Pfam" id="PF19293">
    <property type="entry name" value="CdaA_N"/>
    <property type="match status" value="1"/>
</dbReference>
<organism evidence="3">
    <name type="scientific">human gut metagenome</name>
    <dbReference type="NCBI Taxonomy" id="408170"/>
    <lineage>
        <taxon>unclassified sequences</taxon>
        <taxon>metagenomes</taxon>
        <taxon>organismal metagenomes</taxon>
    </lineage>
</organism>
<dbReference type="InterPro" id="IPR036888">
    <property type="entry name" value="DNA_integrity_DisA_N_sf"/>
</dbReference>
<name>K1SIE5_9ZZZZ</name>
<feature type="domain" description="Diadenylate cyclase CdaA N-terminal" evidence="2">
    <location>
        <begin position="35"/>
        <end position="105"/>
    </location>
</feature>
<dbReference type="PANTHER" id="PTHR34185:SF1">
    <property type="entry name" value="DIADENYLATE CYCLASE"/>
    <property type="match status" value="1"/>
</dbReference>
<dbReference type="EMBL" id="AJWZ01007276">
    <property type="protein sequence ID" value="EKC57363.1"/>
    <property type="molecule type" value="Genomic_DNA"/>
</dbReference>
<dbReference type="AlphaFoldDB" id="K1SIE5"/>
<evidence type="ECO:0000256" key="1">
    <source>
        <dbReference type="SAM" id="Phobius"/>
    </source>
</evidence>
<dbReference type="InterPro" id="IPR045585">
    <property type="entry name" value="CdaA_N"/>
</dbReference>
<dbReference type="InterPro" id="IPR050338">
    <property type="entry name" value="DisA"/>
</dbReference>
<keyword evidence="1" id="KW-1133">Transmembrane helix</keyword>
<comment type="caution">
    <text evidence="3">The sequence shown here is derived from an EMBL/GenBank/DDBJ whole genome shotgun (WGS) entry which is preliminary data.</text>
</comment>
<proteinExistence type="predicted"/>
<accession>K1SIE5</accession>
<feature type="transmembrane region" description="Helical" evidence="1">
    <location>
        <begin position="58"/>
        <end position="75"/>
    </location>
</feature>
<dbReference type="SUPFAM" id="SSF143597">
    <property type="entry name" value="YojJ-like"/>
    <property type="match status" value="1"/>
</dbReference>
<sequence>MKENFITSIVSTWSNSISEYFKLLQEYPIKLVSLILDLAIVIFIVVKMFQIAKGSRALQLIKGIILFILITWLSGILNLTIVHSVLTAFLPSGVIALVVIFQPEIRRGLEQIGTNKFTNLFGMDKSIETKTREDIYKIVIAVEELAKNKNRRH</sequence>
<gene>
    <name evidence="3" type="ORF">OBE_10566</name>
</gene>
<evidence type="ECO:0000259" key="2">
    <source>
        <dbReference type="Pfam" id="PF19293"/>
    </source>
</evidence>